<name>A0ABX1EV52_9PROT</name>
<evidence type="ECO:0000256" key="6">
    <source>
        <dbReference type="PIRNR" id="PIRNR000535"/>
    </source>
</evidence>
<keyword evidence="4 8" id="KW-0418">Kinase</keyword>
<dbReference type="NCBIfam" id="TIGR03168">
    <property type="entry name" value="1-PFK"/>
    <property type="match status" value="1"/>
</dbReference>
<dbReference type="EMBL" id="JAAVTX010000002">
    <property type="protein sequence ID" value="NKE44228.1"/>
    <property type="molecule type" value="Genomic_DNA"/>
</dbReference>
<dbReference type="PANTHER" id="PTHR46566:SF2">
    <property type="entry name" value="ATP-DEPENDENT 6-PHOSPHOFRUCTOKINASE ISOZYME 2"/>
    <property type="match status" value="1"/>
</dbReference>
<reference evidence="8 9" key="1">
    <citation type="submission" date="2020-03" db="EMBL/GenBank/DDBJ databases">
        <title>Roseomonas selenitidurans sp. nov. isolated from soil.</title>
        <authorList>
            <person name="Liu H."/>
        </authorList>
    </citation>
    <scope>NUCLEOTIDE SEQUENCE [LARGE SCALE GENOMIC DNA]</scope>
    <source>
        <strain evidence="8 9">JCM 15073</strain>
    </source>
</reference>
<dbReference type="GO" id="GO:0016301">
    <property type="term" value="F:kinase activity"/>
    <property type="evidence" value="ECO:0007669"/>
    <property type="project" value="UniProtKB-KW"/>
</dbReference>
<organism evidence="8 9">
    <name type="scientific">Falsiroseomonas frigidaquae</name>
    <dbReference type="NCBI Taxonomy" id="487318"/>
    <lineage>
        <taxon>Bacteria</taxon>
        <taxon>Pseudomonadati</taxon>
        <taxon>Pseudomonadota</taxon>
        <taxon>Alphaproteobacteria</taxon>
        <taxon>Acetobacterales</taxon>
        <taxon>Roseomonadaceae</taxon>
        <taxon>Falsiroseomonas</taxon>
    </lineage>
</organism>
<keyword evidence="9" id="KW-1185">Reference proteome</keyword>
<evidence type="ECO:0000256" key="4">
    <source>
        <dbReference type="ARBA" id="ARBA00022777"/>
    </source>
</evidence>
<keyword evidence="5" id="KW-0067">ATP-binding</keyword>
<evidence type="ECO:0000256" key="2">
    <source>
        <dbReference type="ARBA" id="ARBA00022679"/>
    </source>
</evidence>
<dbReference type="CDD" id="cd01164">
    <property type="entry name" value="FruK_PfkB_like"/>
    <property type="match status" value="1"/>
</dbReference>
<dbReference type="PROSITE" id="PS00583">
    <property type="entry name" value="PFKB_KINASES_1"/>
    <property type="match status" value="1"/>
</dbReference>
<dbReference type="InterPro" id="IPR029056">
    <property type="entry name" value="Ribokinase-like"/>
</dbReference>
<comment type="caution">
    <text evidence="8">The sequence shown here is derived from an EMBL/GenBank/DDBJ whole genome shotgun (WGS) entry which is preliminary data.</text>
</comment>
<evidence type="ECO:0000313" key="8">
    <source>
        <dbReference type="EMBL" id="NKE44228.1"/>
    </source>
</evidence>
<gene>
    <name evidence="8" type="ORF">HB662_05530</name>
</gene>
<evidence type="ECO:0000256" key="1">
    <source>
        <dbReference type="ARBA" id="ARBA00010688"/>
    </source>
</evidence>
<evidence type="ECO:0000256" key="3">
    <source>
        <dbReference type="ARBA" id="ARBA00022741"/>
    </source>
</evidence>
<dbReference type="Proteomes" id="UP000765160">
    <property type="component" value="Unassembled WGS sequence"/>
</dbReference>
<keyword evidence="3" id="KW-0547">Nucleotide-binding</keyword>
<accession>A0ABX1EV52</accession>
<dbReference type="InterPro" id="IPR017583">
    <property type="entry name" value="Tagatose/fructose_Pkinase"/>
</dbReference>
<dbReference type="PIRSF" id="PIRSF000535">
    <property type="entry name" value="1PFK/6PFK/LacC"/>
    <property type="match status" value="1"/>
</dbReference>
<evidence type="ECO:0000256" key="5">
    <source>
        <dbReference type="ARBA" id="ARBA00022840"/>
    </source>
</evidence>
<dbReference type="InterPro" id="IPR011611">
    <property type="entry name" value="PfkB_dom"/>
</dbReference>
<dbReference type="PANTHER" id="PTHR46566">
    <property type="entry name" value="1-PHOSPHOFRUCTOKINASE-RELATED"/>
    <property type="match status" value="1"/>
</dbReference>
<dbReference type="Gene3D" id="3.40.1190.20">
    <property type="match status" value="1"/>
</dbReference>
<protein>
    <recommendedName>
        <fullName evidence="6">Phosphofructokinase</fullName>
    </recommendedName>
</protein>
<proteinExistence type="inferred from homology"/>
<dbReference type="InterPro" id="IPR002173">
    <property type="entry name" value="Carboh/pur_kinase_PfkB_CS"/>
</dbReference>
<dbReference type="RefSeq" id="WP_168048059.1">
    <property type="nucleotide sequence ID" value="NZ_JAATJR010000002.1"/>
</dbReference>
<dbReference type="Pfam" id="PF00294">
    <property type="entry name" value="PfkB"/>
    <property type="match status" value="1"/>
</dbReference>
<dbReference type="SUPFAM" id="SSF53613">
    <property type="entry name" value="Ribokinase-like"/>
    <property type="match status" value="1"/>
</dbReference>
<feature type="domain" description="Carbohydrate kinase PfkB" evidence="7">
    <location>
        <begin position="15"/>
        <end position="297"/>
    </location>
</feature>
<sequence>MSSDPLIVTLTANPSVDLACEAEAVRPVRKIRTRNERFDPGGGGVNVARVVRELGGAALAVVLAGGVTGRLIEELIDAEGVPRRTVEIAGRTRISQIVQDLSSGLEYRFVPEGPEVAEAEWRAALAALAEAGGEWLVLSGSLPRGMPEDFFAIAAAQARARGQRVVVDSSGAPMRAAVAAGGLDLIKPSLGEFEALVGRKLPESADQEAAALDLARSGAARLVAVTLGHRGAVLASAQRVWRLPAPDVPVRGAAGAGDSFVAAMTLALARGASAEDAFAWGSAAGGATVAQSGTAHAQRAEVEVLFRQMRPHLDRAAA</sequence>
<comment type="similarity">
    <text evidence="1 6">Belongs to the carbohydrate kinase PfkB family.</text>
</comment>
<keyword evidence="2 6" id="KW-0808">Transferase</keyword>
<evidence type="ECO:0000313" key="9">
    <source>
        <dbReference type="Proteomes" id="UP000765160"/>
    </source>
</evidence>
<evidence type="ECO:0000259" key="7">
    <source>
        <dbReference type="Pfam" id="PF00294"/>
    </source>
</evidence>